<accession>A0A9P6IK16</accession>
<reference evidence="2" key="1">
    <citation type="journal article" date="2020" name="Fungal Divers.">
        <title>Resolving the Mortierellaceae phylogeny through synthesis of multi-gene phylogenetics and phylogenomics.</title>
        <authorList>
            <person name="Vandepol N."/>
            <person name="Liber J."/>
            <person name="Desiro A."/>
            <person name="Na H."/>
            <person name="Kennedy M."/>
            <person name="Barry K."/>
            <person name="Grigoriev I.V."/>
            <person name="Miller A.N."/>
            <person name="O'Donnell K."/>
            <person name="Stajich J.E."/>
            <person name="Bonito G."/>
        </authorList>
    </citation>
    <scope>NUCLEOTIDE SEQUENCE</scope>
    <source>
        <strain evidence="2">MES-2147</strain>
    </source>
</reference>
<proteinExistence type="predicted"/>
<feature type="compositionally biased region" description="Polar residues" evidence="1">
    <location>
        <begin position="1"/>
        <end position="21"/>
    </location>
</feature>
<feature type="non-terminal residue" evidence="2">
    <location>
        <position position="201"/>
    </location>
</feature>
<feature type="region of interest" description="Disordered" evidence="1">
    <location>
        <begin position="1"/>
        <end position="43"/>
    </location>
</feature>
<organism evidence="2 3">
    <name type="scientific">Modicella reniformis</name>
    <dbReference type="NCBI Taxonomy" id="1440133"/>
    <lineage>
        <taxon>Eukaryota</taxon>
        <taxon>Fungi</taxon>
        <taxon>Fungi incertae sedis</taxon>
        <taxon>Mucoromycota</taxon>
        <taxon>Mortierellomycotina</taxon>
        <taxon>Mortierellomycetes</taxon>
        <taxon>Mortierellales</taxon>
        <taxon>Mortierellaceae</taxon>
        <taxon>Modicella</taxon>
    </lineage>
</organism>
<sequence length="201" mass="22494">MREHTTTSYKAPSSSYKSNKLNPADTYPGFSGQMTAASQKDKDDGILSFFSEDDLRLINGQIPSLEDSLWKKEEEDGEDHVVVVSFYHPPTNTHANVEREGETLLAAEIISKFPLPGSRPAKPVQDVKNSQDGFQNLSQMMDITPAPALAPPPPVVVVDVNRYVPAHQFFIRSSSDLEVVNDKLNQWLQSKSFKFPWLPTF</sequence>
<gene>
    <name evidence="2" type="ORF">BGZ65_004938</name>
</gene>
<name>A0A9P6IK16_9FUNG</name>
<protein>
    <submittedName>
        <fullName evidence="2">Uncharacterized protein</fullName>
    </submittedName>
</protein>
<dbReference type="AlphaFoldDB" id="A0A9P6IK16"/>
<comment type="caution">
    <text evidence="2">The sequence shown here is derived from an EMBL/GenBank/DDBJ whole genome shotgun (WGS) entry which is preliminary data.</text>
</comment>
<dbReference type="Proteomes" id="UP000749646">
    <property type="component" value="Unassembled WGS sequence"/>
</dbReference>
<evidence type="ECO:0000256" key="1">
    <source>
        <dbReference type="SAM" id="MobiDB-lite"/>
    </source>
</evidence>
<keyword evidence="3" id="KW-1185">Reference proteome</keyword>
<dbReference type="EMBL" id="JAAAHW010010062">
    <property type="protein sequence ID" value="KAF9931332.1"/>
    <property type="molecule type" value="Genomic_DNA"/>
</dbReference>
<evidence type="ECO:0000313" key="2">
    <source>
        <dbReference type="EMBL" id="KAF9931332.1"/>
    </source>
</evidence>
<evidence type="ECO:0000313" key="3">
    <source>
        <dbReference type="Proteomes" id="UP000749646"/>
    </source>
</evidence>